<dbReference type="Pfam" id="PF04738">
    <property type="entry name" value="Lant_dehydr_N"/>
    <property type="match status" value="1"/>
</dbReference>
<proteinExistence type="predicted"/>
<evidence type="ECO:0000313" key="4">
    <source>
        <dbReference type="Proteomes" id="UP000294752"/>
    </source>
</evidence>
<dbReference type="Proteomes" id="UP000294752">
    <property type="component" value="Unassembled WGS sequence"/>
</dbReference>
<reference evidence="3 4" key="1">
    <citation type="submission" date="2019-03" db="EMBL/GenBank/DDBJ databases">
        <title>Genomic Encyclopedia of Type Strains, Phase III (KMG-III): the genomes of soil and plant-associated and newly described type strains.</title>
        <authorList>
            <person name="Whitman W."/>
        </authorList>
    </citation>
    <scope>NUCLEOTIDE SEQUENCE [LARGE SCALE GENOMIC DNA]</scope>
    <source>
        <strain evidence="3 4">CGMCC 1.12801</strain>
    </source>
</reference>
<keyword evidence="4" id="KW-1185">Reference proteome</keyword>
<feature type="domain" description="Lantibiotic dehydratase N-terminal" evidence="1">
    <location>
        <begin position="40"/>
        <end position="689"/>
    </location>
</feature>
<feature type="domain" description="Thiopeptide-type bacteriocin biosynthesis" evidence="2">
    <location>
        <begin position="755"/>
        <end position="1004"/>
    </location>
</feature>
<evidence type="ECO:0000259" key="2">
    <source>
        <dbReference type="Pfam" id="PF14028"/>
    </source>
</evidence>
<comment type="caution">
    <text evidence="3">The sequence shown here is derived from an EMBL/GenBank/DDBJ whole genome shotgun (WGS) entry which is preliminary data.</text>
</comment>
<dbReference type="InterPro" id="IPR006827">
    <property type="entry name" value="Lant_deHydtase_N"/>
</dbReference>
<gene>
    <name evidence="3" type="ORF">B0I21_103353</name>
</gene>
<dbReference type="EMBL" id="SNZV01000003">
    <property type="protein sequence ID" value="TDS14853.1"/>
    <property type="molecule type" value="Genomic_DNA"/>
</dbReference>
<dbReference type="NCBIfam" id="TIGR03891">
    <property type="entry name" value="thiopep_ocin"/>
    <property type="match status" value="1"/>
</dbReference>
<accession>A0A4R7D1K0</accession>
<name>A0A4R7D1K0_9SPHI</name>
<dbReference type="AlphaFoldDB" id="A0A4R7D1K0"/>
<dbReference type="InterPro" id="IPR023809">
    <property type="entry name" value="Thiopep_bacteriocin_synth_dom"/>
</dbReference>
<sequence length="1016" mass="116064">MFKDFGRLLLRRPIFTYDTLFEPQGTTRSLQELVVEKLSDDVFMESLHWASPDLFDQAIRLRQNKIPPNKQARILHSLKKYVVRACSRSTPYGTYAGCNVVHLGDGNQAVTSHKNRHVRLDMQVLFQLLRSIANNESLRPILRYQVNNSVYLVGDAYRYLETQVTNGQLNYQIASFQRDDLLDKLLASVKKQPCTQTDLIHFLDDRYSLAERKAYTDELIRADFFVADVMSILTSKDPISKLQAFLLAVDKVSSGAAHPYLLFLQLCQETMEKLADYPLGKIPSHDIDACLQSLQELAITTETKNLFQVDLSHPAATTDISPTIVKNIQQAMAVLAKLTPSESSHERRIARFKQLFVEKYGDQSVPLMEAIDVELGIGFPAQAALGTAAFNEMADSLSKSGGKERPLPEKSLGAIEIWLQEQLRNALENGETEIRLSPAALEQFESQLPKLPQQIAVMGLFLANNQLLLQSVGGANGLSLLGRFGYMNDEITALCSDISAAGTDTAQIHAEILFSPEGRTANIARNNDILAYKIPYLTYLSGQEGKNIAVDDLYISVKRDRLCLFSKSLNKEVKPYLTHAHNYMLSEVPLYRFLASIQHQQKIGLHLHWGNWSNWLRFIPRMTVGNVVLQKATWQIKADEIKNIKRADNPFARLKEALTLWKLPRFICLVEGDNELFIDTDNEEYLALLLHELKPQSAAKLAEWLLDEPNTASSNNYVQQFILPLSRPEKSPVNSYHADSEDESIQRVFFPGSEWMYVKIYCGAYVSDQLLVKVIQTLTDSLLVSRKVDQFFFIRYNDPHYHIRLRLHLPAGVAAVSSGQILQELDSLLAPYLSTRMVWKVQLDTYQREIDRYSSSAMLASEQAFFHDSVAFLAILQEEDIFEDDRARFYGCLQNIDNWLLLFGLAMEDRRNFCAKMAKAFSYEFDKETNRQIDDRFRAEEQDWKDILGGTEQTSAILTKRNTALAPLDLPLENLSSYIHMSINRWFSSNQRLLEFTLYKYGEKIYNQLMYRHDHK</sequence>
<dbReference type="OrthoDB" id="1273722at2"/>
<evidence type="ECO:0000313" key="3">
    <source>
        <dbReference type="EMBL" id="TDS14853.1"/>
    </source>
</evidence>
<dbReference type="RefSeq" id="WP_133639878.1">
    <property type="nucleotide sequence ID" value="NZ_SNZV01000003.1"/>
</dbReference>
<dbReference type="Pfam" id="PF14028">
    <property type="entry name" value="Lant_dehydr_C"/>
    <property type="match status" value="1"/>
</dbReference>
<evidence type="ECO:0000259" key="1">
    <source>
        <dbReference type="Pfam" id="PF04738"/>
    </source>
</evidence>
<organism evidence="3 4">
    <name type="scientific">Sphingobacterium paludis</name>
    <dbReference type="NCBI Taxonomy" id="1476465"/>
    <lineage>
        <taxon>Bacteria</taxon>
        <taxon>Pseudomonadati</taxon>
        <taxon>Bacteroidota</taxon>
        <taxon>Sphingobacteriia</taxon>
        <taxon>Sphingobacteriales</taxon>
        <taxon>Sphingobacteriaceae</taxon>
        <taxon>Sphingobacterium</taxon>
    </lineage>
</organism>
<protein>
    <submittedName>
        <fullName evidence="3">Thiopeptide-type bacteriocin biosynthesis protein</fullName>
    </submittedName>
</protein>